<dbReference type="InterPro" id="IPR043502">
    <property type="entry name" value="DNA/RNA_pol_sf"/>
</dbReference>
<reference evidence="14 15" key="2">
    <citation type="journal article" date="2017" name="Genome Biol.">
        <title>New reference genome sequences of hot pepper reveal the massive evolution of plant disease-resistance genes by retroduplication.</title>
        <authorList>
            <person name="Kim S."/>
            <person name="Park J."/>
            <person name="Yeom S.I."/>
            <person name="Kim Y.M."/>
            <person name="Seo E."/>
            <person name="Kim K.T."/>
            <person name="Kim M.S."/>
            <person name="Lee J.M."/>
            <person name="Cheong K."/>
            <person name="Shin H.S."/>
            <person name="Kim S.B."/>
            <person name="Han K."/>
            <person name="Lee J."/>
            <person name="Park M."/>
            <person name="Lee H.A."/>
            <person name="Lee H.Y."/>
            <person name="Lee Y."/>
            <person name="Oh S."/>
            <person name="Lee J.H."/>
            <person name="Choi E."/>
            <person name="Choi E."/>
            <person name="Lee S.E."/>
            <person name="Jeon J."/>
            <person name="Kim H."/>
            <person name="Choi G."/>
            <person name="Song H."/>
            <person name="Lee J."/>
            <person name="Lee S.C."/>
            <person name="Kwon J.K."/>
            <person name="Lee H.Y."/>
            <person name="Koo N."/>
            <person name="Hong Y."/>
            <person name="Kim R.W."/>
            <person name="Kang W.H."/>
            <person name="Huh J.H."/>
            <person name="Kang B.C."/>
            <person name="Yang T.J."/>
            <person name="Lee Y.H."/>
            <person name="Bennetzen J.L."/>
            <person name="Choi D."/>
        </authorList>
    </citation>
    <scope>NUCLEOTIDE SEQUENCE [LARGE SCALE GENOMIC DNA]</scope>
    <source>
        <strain evidence="15">cv. CM334</strain>
    </source>
</reference>
<comment type="similarity">
    <text evidence="2">Belongs to the glycosyl hydrolase 31 family.</text>
</comment>
<feature type="compositionally biased region" description="Basic and acidic residues" evidence="9">
    <location>
        <begin position="1"/>
        <end position="19"/>
    </location>
</feature>
<dbReference type="SUPFAM" id="SSF56672">
    <property type="entry name" value="DNA/RNA polymerases"/>
    <property type="match status" value="1"/>
</dbReference>
<reference evidence="14 15" key="1">
    <citation type="journal article" date="2014" name="Nat. Genet.">
        <title>Genome sequence of the hot pepper provides insights into the evolution of pungency in Capsicum species.</title>
        <authorList>
            <person name="Kim S."/>
            <person name="Park M."/>
            <person name="Yeom S.I."/>
            <person name="Kim Y.M."/>
            <person name="Lee J.M."/>
            <person name="Lee H.A."/>
            <person name="Seo E."/>
            <person name="Choi J."/>
            <person name="Cheong K."/>
            <person name="Kim K.T."/>
            <person name="Jung K."/>
            <person name="Lee G.W."/>
            <person name="Oh S.K."/>
            <person name="Bae C."/>
            <person name="Kim S.B."/>
            <person name="Lee H.Y."/>
            <person name="Kim S.Y."/>
            <person name="Kim M.S."/>
            <person name="Kang B.C."/>
            <person name="Jo Y.D."/>
            <person name="Yang H.B."/>
            <person name="Jeong H.J."/>
            <person name="Kang W.H."/>
            <person name="Kwon J.K."/>
            <person name="Shin C."/>
            <person name="Lim J.Y."/>
            <person name="Park J.H."/>
            <person name="Huh J.H."/>
            <person name="Kim J.S."/>
            <person name="Kim B.D."/>
            <person name="Cohen O."/>
            <person name="Paran I."/>
            <person name="Suh M.C."/>
            <person name="Lee S.B."/>
            <person name="Kim Y.K."/>
            <person name="Shin Y."/>
            <person name="Noh S.J."/>
            <person name="Park J."/>
            <person name="Seo Y.S."/>
            <person name="Kwon S.Y."/>
            <person name="Kim H.A."/>
            <person name="Park J.M."/>
            <person name="Kim H.J."/>
            <person name="Choi S.B."/>
            <person name="Bosland P.W."/>
            <person name="Reeves G."/>
            <person name="Jo S.H."/>
            <person name="Lee B.W."/>
            <person name="Cho H.T."/>
            <person name="Choi H.S."/>
            <person name="Lee M.S."/>
            <person name="Yu Y."/>
            <person name="Do Choi Y."/>
            <person name="Park B.S."/>
            <person name="van Deynze A."/>
            <person name="Ashrafi H."/>
            <person name="Hill T."/>
            <person name="Kim W.T."/>
            <person name="Pai H.S."/>
            <person name="Ahn H.K."/>
            <person name="Yeam I."/>
            <person name="Giovannoni J.J."/>
            <person name="Rose J.K."/>
            <person name="Sorensen I."/>
            <person name="Lee S.J."/>
            <person name="Kim R.W."/>
            <person name="Choi I.Y."/>
            <person name="Choi B.S."/>
            <person name="Lim J.S."/>
            <person name="Lee Y.H."/>
            <person name="Choi D."/>
        </authorList>
    </citation>
    <scope>NUCLEOTIDE SEQUENCE [LARGE SCALE GENOMIC DNA]</scope>
    <source>
        <strain evidence="15">cv. CM334</strain>
    </source>
</reference>
<dbReference type="InterPro" id="IPR000477">
    <property type="entry name" value="RT_dom"/>
</dbReference>
<feature type="domain" description="Glycoside hydrolase family 31 N-terminal" evidence="12">
    <location>
        <begin position="322"/>
        <end position="436"/>
    </location>
</feature>
<evidence type="ECO:0000256" key="1">
    <source>
        <dbReference type="ARBA" id="ARBA00001657"/>
    </source>
</evidence>
<comment type="caution">
    <text evidence="14">The sequence shown here is derived from an EMBL/GenBank/DDBJ whole genome shotgun (WGS) entry which is preliminary data.</text>
</comment>
<dbReference type="Pfam" id="PF01055">
    <property type="entry name" value="Glyco_hydro_31_2nd"/>
    <property type="match status" value="1"/>
</dbReference>
<comment type="catalytic activity">
    <reaction evidence="1">
        <text>Hydrolysis of terminal, non-reducing (1-&gt;4)-linked alpha-D-glucose residues with release of alpha-D-glucose.</text>
        <dbReference type="EC" id="3.2.1.20"/>
    </reaction>
</comment>
<dbReference type="GO" id="GO:0005975">
    <property type="term" value="P:carbohydrate metabolic process"/>
    <property type="evidence" value="ECO:0007669"/>
    <property type="project" value="InterPro"/>
</dbReference>
<evidence type="ECO:0000256" key="6">
    <source>
        <dbReference type="ARBA" id="ARBA00023180"/>
    </source>
</evidence>
<dbReference type="Gramene" id="PHT80985">
    <property type="protein sequence ID" value="PHT80985"/>
    <property type="gene ID" value="T459_14000"/>
</dbReference>
<dbReference type="EC" id="3.2.1.20" evidence="3"/>
<evidence type="ECO:0000259" key="11">
    <source>
        <dbReference type="Pfam" id="PF01055"/>
    </source>
</evidence>
<dbReference type="InterPro" id="IPR013780">
    <property type="entry name" value="Glyco_hydro_b"/>
</dbReference>
<keyword evidence="5" id="KW-0378">Hydrolase</keyword>
<name>A0A2G2ZGE3_CAPAN</name>
<feature type="region of interest" description="Disordered" evidence="9">
    <location>
        <begin position="1063"/>
        <end position="1140"/>
    </location>
</feature>
<evidence type="ECO:0000259" key="13">
    <source>
        <dbReference type="Pfam" id="PF21365"/>
    </source>
</evidence>
<keyword evidence="7" id="KW-0326">Glycosidase</keyword>
<dbReference type="EMBL" id="AYRZ02000005">
    <property type="protein sequence ID" value="PHT80985.1"/>
    <property type="molecule type" value="Genomic_DNA"/>
</dbReference>
<keyword evidence="4" id="KW-0732">Signal</keyword>
<dbReference type="Pfam" id="PF21365">
    <property type="entry name" value="Glyco_hydro_31_3rd"/>
    <property type="match status" value="1"/>
</dbReference>
<dbReference type="SUPFAM" id="SSF51011">
    <property type="entry name" value="Glycosyl hydrolase domain"/>
    <property type="match status" value="1"/>
</dbReference>
<evidence type="ECO:0000256" key="2">
    <source>
        <dbReference type="ARBA" id="ARBA00007806"/>
    </source>
</evidence>
<feature type="domain" description="Glycoside hydrolase family 31 TIM barrel" evidence="11">
    <location>
        <begin position="480"/>
        <end position="807"/>
    </location>
</feature>
<feature type="region of interest" description="Disordered" evidence="9">
    <location>
        <begin position="1"/>
        <end position="64"/>
    </location>
</feature>
<feature type="region of interest" description="Disordered" evidence="9">
    <location>
        <begin position="1022"/>
        <end position="1043"/>
    </location>
</feature>
<feature type="compositionally biased region" description="Acidic residues" evidence="9">
    <location>
        <begin position="1077"/>
        <end position="1099"/>
    </location>
</feature>
<dbReference type="CDD" id="cd06602">
    <property type="entry name" value="GH31_MGAM_SI_GAA"/>
    <property type="match status" value="1"/>
</dbReference>
<dbReference type="SUPFAM" id="SSF74650">
    <property type="entry name" value="Galactose mutarotase-like"/>
    <property type="match status" value="1"/>
</dbReference>
<evidence type="ECO:0000256" key="4">
    <source>
        <dbReference type="ARBA" id="ARBA00022729"/>
    </source>
</evidence>
<dbReference type="CDD" id="cd14752">
    <property type="entry name" value="GH31_N"/>
    <property type="match status" value="1"/>
</dbReference>
<feature type="domain" description="Reverse transcriptase" evidence="10">
    <location>
        <begin position="73"/>
        <end position="135"/>
    </location>
</feature>
<dbReference type="InterPro" id="IPR048395">
    <property type="entry name" value="Glyco_hydro_31_C"/>
</dbReference>
<dbReference type="Pfam" id="PF13802">
    <property type="entry name" value="Gal_mutarotas_2"/>
    <property type="match status" value="1"/>
</dbReference>
<evidence type="ECO:0000256" key="5">
    <source>
        <dbReference type="ARBA" id="ARBA00022801"/>
    </source>
</evidence>
<feature type="compositionally biased region" description="Basic and acidic residues" evidence="9">
    <location>
        <begin position="1100"/>
        <end position="1140"/>
    </location>
</feature>
<dbReference type="CDD" id="cd01647">
    <property type="entry name" value="RT_LTR"/>
    <property type="match status" value="1"/>
</dbReference>
<evidence type="ECO:0000256" key="9">
    <source>
        <dbReference type="SAM" id="MobiDB-lite"/>
    </source>
</evidence>
<dbReference type="InterPro" id="IPR043128">
    <property type="entry name" value="Rev_trsase/Diguanyl_cyclase"/>
</dbReference>
<dbReference type="Gene3D" id="3.30.70.270">
    <property type="match status" value="1"/>
</dbReference>
<accession>A0A2G2ZGE3</accession>
<dbReference type="GO" id="GO:0090599">
    <property type="term" value="F:alpha-glucosidase activity"/>
    <property type="evidence" value="ECO:0007669"/>
    <property type="project" value="UniProtKB-ARBA"/>
</dbReference>
<protein>
    <recommendedName>
        <fullName evidence="3">alpha-glucosidase</fullName>
        <ecNumber evidence="3">3.2.1.20</ecNumber>
    </recommendedName>
    <alternativeName>
        <fullName evidence="8">Maltase</fullName>
    </alternativeName>
</protein>
<dbReference type="Gene3D" id="3.10.10.10">
    <property type="entry name" value="HIV Type 1 Reverse Transcriptase, subunit A, domain 1"/>
    <property type="match status" value="1"/>
</dbReference>
<evidence type="ECO:0000256" key="7">
    <source>
        <dbReference type="ARBA" id="ARBA00023295"/>
    </source>
</evidence>
<dbReference type="InterPro" id="IPR030459">
    <property type="entry name" value="Glyco_hydro_31_CS"/>
</dbReference>
<gene>
    <name evidence="14" type="ORF">T459_14000</name>
</gene>
<dbReference type="AlphaFoldDB" id="A0A2G2ZGE3"/>
<dbReference type="Gene3D" id="3.20.20.80">
    <property type="entry name" value="Glycosidases"/>
    <property type="match status" value="1"/>
</dbReference>
<feature type="compositionally biased region" description="Basic and acidic residues" evidence="9">
    <location>
        <begin position="1067"/>
        <end position="1076"/>
    </location>
</feature>
<dbReference type="Gene3D" id="2.60.40.1760">
    <property type="entry name" value="glycosyl hydrolase (family 31)"/>
    <property type="match status" value="1"/>
</dbReference>
<dbReference type="PANTHER" id="PTHR22762">
    <property type="entry name" value="ALPHA-GLUCOSIDASE"/>
    <property type="match status" value="1"/>
</dbReference>
<dbReference type="InterPro" id="IPR000322">
    <property type="entry name" value="Glyco_hydro_31_TIM"/>
</dbReference>
<dbReference type="InterPro" id="IPR017853">
    <property type="entry name" value="GH"/>
</dbReference>
<evidence type="ECO:0000313" key="15">
    <source>
        <dbReference type="Proteomes" id="UP000222542"/>
    </source>
</evidence>
<dbReference type="Gene3D" id="2.60.40.1180">
    <property type="entry name" value="Golgi alpha-mannosidase II"/>
    <property type="match status" value="2"/>
</dbReference>
<organism evidence="14 15">
    <name type="scientific">Capsicum annuum</name>
    <name type="common">Capsicum pepper</name>
    <dbReference type="NCBI Taxonomy" id="4072"/>
    <lineage>
        <taxon>Eukaryota</taxon>
        <taxon>Viridiplantae</taxon>
        <taxon>Streptophyta</taxon>
        <taxon>Embryophyta</taxon>
        <taxon>Tracheophyta</taxon>
        <taxon>Spermatophyta</taxon>
        <taxon>Magnoliopsida</taxon>
        <taxon>eudicotyledons</taxon>
        <taxon>Gunneridae</taxon>
        <taxon>Pentapetalae</taxon>
        <taxon>asterids</taxon>
        <taxon>lamiids</taxon>
        <taxon>Solanales</taxon>
        <taxon>Solanaceae</taxon>
        <taxon>Solanoideae</taxon>
        <taxon>Capsiceae</taxon>
        <taxon>Capsicum</taxon>
    </lineage>
</organism>
<dbReference type="InterPro" id="IPR025887">
    <property type="entry name" value="Glyco_hydro_31_N_dom"/>
</dbReference>
<proteinExistence type="inferred from homology"/>
<evidence type="ECO:0000259" key="12">
    <source>
        <dbReference type="Pfam" id="PF13802"/>
    </source>
</evidence>
<dbReference type="PROSITE" id="PS00707">
    <property type="entry name" value="GLYCOSYL_HYDROL_F31_2"/>
    <property type="match status" value="1"/>
</dbReference>
<feature type="compositionally biased region" description="Basic and acidic residues" evidence="9">
    <location>
        <begin position="29"/>
        <end position="64"/>
    </location>
</feature>
<dbReference type="Pfam" id="PF00078">
    <property type="entry name" value="RVT_1"/>
    <property type="match status" value="1"/>
</dbReference>
<dbReference type="FunFam" id="2.60.40.1180:FF:000044">
    <property type="entry name" value="Alpha-glucosidase 1"/>
    <property type="match status" value="1"/>
</dbReference>
<dbReference type="GO" id="GO:0030246">
    <property type="term" value="F:carbohydrate binding"/>
    <property type="evidence" value="ECO:0007669"/>
    <property type="project" value="InterPro"/>
</dbReference>
<keyword evidence="6" id="KW-0325">Glycoprotein</keyword>
<evidence type="ECO:0000256" key="3">
    <source>
        <dbReference type="ARBA" id="ARBA00012741"/>
    </source>
</evidence>
<sequence>MARDNEEDIERASVDRSIDLEEEDENKNEEDRSIDLKEEDKNKNEEEDRNGKDGDDEESDKRGMCIEDIPKNAFRTHQARYEFKVLPFGLTNAPATFQSLMDQASNPYLRKFVLVFFYDILIYSASLQDYVLHLNKHDLRHGIRETISKTPHSLLHISVVHNTPMYKTLLDAAFKLPRTLLNLRLKPISPLTFTDNQSKLKYCIGPSVVLHRKAPIYDDEGLVIVQPLAILQCCMMKENNTSAVKVQKHELQSISSIPVLAVKVSTLKTNSEPIGYGYIVRSVGVDSSGRTLTASLQLIKGSPVYGPDIQILSLTACFTLYNTTPFGFTITRRSSGDVLFDTSPKNGSPDTFLIFKDQYLQLSSSLPDNRSSIYGLGEHTKRTFKLKHNQTLTLWNVDIPSLNVDVNLYGSHPFYMDVRSHPRVGTSHGVLLFNSNGMDIVYTGDRITYKVIGGVIDLYFFAGPVPESVMEQYTELIGRPAPMPYWSFAMPNGYKDITDVRNVVAGYAKAQIPLEVMWTDIDYIDGYKDFTLDPINFPLDQMKKLVDALHHNGQKFVVILDPGISINSSYETYQRGMQADVFIKHNGVPYRGEGFPGKVYFPDFINPRGRVFWNNEIKIFHDLLPVDGLWLDLNEITNFISSPPTPFSALDNPPYKISNNGSLQYNLHNLYGFLEAKTTNAALIDITGKRPFILGKSTFVGSGKYTAHWTGDNAATWDDLAYIIPSTLGSGLFGIPMVGADICGFFENTTEELCRRWIQLGAFYPFARDHTMKFSIHQELYIWDSVAATAKKVLGLRYRLLPYFYTLMFEAHTKGIPIARPLFFSFPEDTNTYSIDSQFLIGKGLMISPVLTSGAVSVNAYFPSGTWFNMFNYSNYVNMKSGSYISLDAPLDHINVHLQEGNIVAMQGEAMTTRAARETPFELLVAINSRGNSSGEVFLDNGEDVEMGGEGGKWSLVKFHTDFMNNKLFLRSKVMNEEFALSKNWTIQKVTFLGLKKEVRKISAYNLATKIGTKIDRATSGVPEMTDKMMRKRKDSGSTYDKPSKIAKLQVSLEALVEQALSQTNAKGEDENKHEEEDGDGEDGDDDESDKEDEDEDEKESEKRDKEEEDEKKSEEGDDVKSGEDAKEENEKEKRKEPMN</sequence>
<dbReference type="STRING" id="4072.A0A2G2ZGE3"/>
<dbReference type="Proteomes" id="UP000222542">
    <property type="component" value="Unassembled WGS sequence"/>
</dbReference>
<evidence type="ECO:0000259" key="10">
    <source>
        <dbReference type="Pfam" id="PF00078"/>
    </source>
</evidence>
<evidence type="ECO:0000256" key="8">
    <source>
        <dbReference type="ARBA" id="ARBA00041343"/>
    </source>
</evidence>
<dbReference type="PANTHER" id="PTHR22762:SF133">
    <property type="entry name" value="P-TYPE DOMAIN-CONTAINING PROTEIN"/>
    <property type="match status" value="1"/>
</dbReference>
<dbReference type="InterPro" id="IPR011013">
    <property type="entry name" value="Gal_mutarotase_sf_dom"/>
</dbReference>
<dbReference type="GO" id="GO:0004553">
    <property type="term" value="F:hydrolase activity, hydrolyzing O-glycosyl compounds"/>
    <property type="evidence" value="ECO:0000318"/>
    <property type="project" value="GO_Central"/>
</dbReference>
<dbReference type="SUPFAM" id="SSF51445">
    <property type="entry name" value="(Trans)glycosidases"/>
    <property type="match status" value="1"/>
</dbReference>
<keyword evidence="15" id="KW-1185">Reference proteome</keyword>
<evidence type="ECO:0000313" key="14">
    <source>
        <dbReference type="EMBL" id="PHT80985.1"/>
    </source>
</evidence>
<feature type="domain" description="Glycosyl hydrolase family 31 C-terminal" evidence="13">
    <location>
        <begin position="815"/>
        <end position="904"/>
    </location>
</feature>